<dbReference type="AlphaFoldDB" id="A0A2U3L697"/>
<gene>
    <name evidence="1" type="ORF">SBF1_3880002</name>
</gene>
<dbReference type="SUPFAM" id="SSF51717">
    <property type="entry name" value="Dihydropteroate synthetase-like"/>
    <property type="match status" value="1"/>
</dbReference>
<sequence length="133" mass="14886">MDDRLNIADKLINGLVQHNVPLDHIYVDPLVQPISVDSTFAVEFLNTVEAIMTRFNGVHTMCGLSNISYGLPERKFMNQAFAIMAIGKGLDGLIINPLDKMMMASLITAQTLAGRDAYCVKYLKGFRNKQFEF</sequence>
<dbReference type="InterPro" id="IPR011005">
    <property type="entry name" value="Dihydropteroate_synth-like_sf"/>
</dbReference>
<evidence type="ECO:0000313" key="2">
    <source>
        <dbReference type="Proteomes" id="UP000238916"/>
    </source>
</evidence>
<name>A0A2U3L697_9FIRM</name>
<organism evidence="1 2">
    <name type="scientific">Candidatus Desulfosporosinus infrequens</name>
    <dbReference type="NCBI Taxonomy" id="2043169"/>
    <lineage>
        <taxon>Bacteria</taxon>
        <taxon>Bacillati</taxon>
        <taxon>Bacillota</taxon>
        <taxon>Clostridia</taxon>
        <taxon>Eubacteriales</taxon>
        <taxon>Desulfitobacteriaceae</taxon>
        <taxon>Desulfosporosinus</taxon>
    </lineage>
</organism>
<protein>
    <submittedName>
        <fullName evidence="1">Pterin binding enzyme</fullName>
    </submittedName>
</protein>
<dbReference type="Proteomes" id="UP000238916">
    <property type="component" value="Unassembled WGS sequence"/>
</dbReference>
<dbReference type="EMBL" id="OMOF01000321">
    <property type="protein sequence ID" value="SPF47433.1"/>
    <property type="molecule type" value="Genomic_DNA"/>
</dbReference>
<dbReference type="Gene3D" id="3.20.20.20">
    <property type="entry name" value="Dihydropteroate synthase-like"/>
    <property type="match status" value="1"/>
</dbReference>
<proteinExistence type="predicted"/>
<evidence type="ECO:0000313" key="1">
    <source>
        <dbReference type="EMBL" id="SPF47433.1"/>
    </source>
</evidence>
<accession>A0A2U3L697</accession>
<reference evidence="2" key="1">
    <citation type="submission" date="2018-02" db="EMBL/GenBank/DDBJ databases">
        <authorList>
            <person name="Hausmann B."/>
        </authorList>
    </citation>
    <scope>NUCLEOTIDE SEQUENCE [LARGE SCALE GENOMIC DNA]</scope>
    <source>
        <strain evidence="2">Peat soil MAG SbF1</strain>
    </source>
</reference>